<gene>
    <name evidence="9" type="ORF">A2751_03315</name>
</gene>
<keyword evidence="3" id="KW-0808">Transferase</keyword>
<evidence type="ECO:0000256" key="6">
    <source>
        <dbReference type="ARBA" id="ARBA00023136"/>
    </source>
</evidence>
<feature type="domain" description="Bacterial sugar transferase" evidence="8">
    <location>
        <begin position="270"/>
        <end position="453"/>
    </location>
</feature>
<dbReference type="Gene3D" id="3.40.50.720">
    <property type="entry name" value="NAD(P)-binding Rossmann-like Domain"/>
    <property type="match status" value="1"/>
</dbReference>
<proteinExistence type="inferred from homology"/>
<dbReference type="InterPro" id="IPR017475">
    <property type="entry name" value="EPS_sugar_tfrase"/>
</dbReference>
<dbReference type="GO" id="GO:0016020">
    <property type="term" value="C:membrane"/>
    <property type="evidence" value="ECO:0007669"/>
    <property type="project" value="UniProtKB-SubCell"/>
</dbReference>
<organism evidence="9 10">
    <name type="scientific">Candidatus Doudnabacteria bacterium RIFCSPHIGHO2_01_FULL_46_14</name>
    <dbReference type="NCBI Taxonomy" id="1817824"/>
    <lineage>
        <taxon>Bacteria</taxon>
        <taxon>Candidatus Doudnaibacteriota</taxon>
    </lineage>
</organism>
<dbReference type="Pfam" id="PF02397">
    <property type="entry name" value="Bac_transf"/>
    <property type="match status" value="1"/>
</dbReference>
<comment type="caution">
    <text evidence="9">The sequence shown here is derived from an EMBL/GenBank/DDBJ whole genome shotgun (WGS) entry which is preliminary data.</text>
</comment>
<feature type="transmembrane region" description="Helical" evidence="7">
    <location>
        <begin position="78"/>
        <end position="95"/>
    </location>
</feature>
<dbReference type="NCBIfam" id="TIGR03025">
    <property type="entry name" value="EPS_sugtrans"/>
    <property type="match status" value="1"/>
</dbReference>
<name>A0A1F5NKT9_9BACT</name>
<evidence type="ECO:0000259" key="8">
    <source>
        <dbReference type="Pfam" id="PF02397"/>
    </source>
</evidence>
<dbReference type="PANTHER" id="PTHR30576">
    <property type="entry name" value="COLANIC BIOSYNTHESIS UDP-GLUCOSE LIPID CARRIER TRANSFERASE"/>
    <property type="match status" value="1"/>
</dbReference>
<dbReference type="STRING" id="1817824.A2751_03315"/>
<evidence type="ECO:0000256" key="5">
    <source>
        <dbReference type="ARBA" id="ARBA00022989"/>
    </source>
</evidence>
<dbReference type="InterPro" id="IPR003362">
    <property type="entry name" value="Bact_transf"/>
</dbReference>
<feature type="transmembrane region" description="Helical" evidence="7">
    <location>
        <begin position="42"/>
        <end position="66"/>
    </location>
</feature>
<dbReference type="AlphaFoldDB" id="A0A1F5NKT9"/>
<comment type="subcellular location">
    <subcellularLocation>
        <location evidence="1">Membrane</location>
        <topology evidence="1">Multi-pass membrane protein</topology>
    </subcellularLocation>
</comment>
<keyword evidence="5 7" id="KW-1133">Transmembrane helix</keyword>
<feature type="transmembrane region" description="Helical" evidence="7">
    <location>
        <begin position="107"/>
        <end position="127"/>
    </location>
</feature>
<feature type="transmembrane region" description="Helical" evidence="7">
    <location>
        <begin position="9"/>
        <end position="30"/>
    </location>
</feature>
<dbReference type="PANTHER" id="PTHR30576:SF0">
    <property type="entry name" value="UNDECAPRENYL-PHOSPHATE N-ACETYLGALACTOSAMINYL 1-PHOSPHATE TRANSFERASE-RELATED"/>
    <property type="match status" value="1"/>
</dbReference>
<keyword evidence="4 7" id="KW-0812">Transmembrane</keyword>
<feature type="transmembrane region" description="Helical" evidence="7">
    <location>
        <begin position="272"/>
        <end position="296"/>
    </location>
</feature>
<evidence type="ECO:0000256" key="1">
    <source>
        <dbReference type="ARBA" id="ARBA00004141"/>
    </source>
</evidence>
<reference evidence="9 10" key="1">
    <citation type="journal article" date="2016" name="Nat. Commun.">
        <title>Thousands of microbial genomes shed light on interconnected biogeochemical processes in an aquifer system.</title>
        <authorList>
            <person name="Anantharaman K."/>
            <person name="Brown C.T."/>
            <person name="Hug L.A."/>
            <person name="Sharon I."/>
            <person name="Castelle C.J."/>
            <person name="Probst A.J."/>
            <person name="Thomas B.C."/>
            <person name="Singh A."/>
            <person name="Wilkins M.J."/>
            <person name="Karaoz U."/>
            <person name="Brodie E.L."/>
            <person name="Williams K.H."/>
            <person name="Hubbard S.S."/>
            <person name="Banfield J.F."/>
        </authorList>
    </citation>
    <scope>NUCLEOTIDE SEQUENCE [LARGE SCALE GENOMIC DNA]</scope>
</reference>
<evidence type="ECO:0000256" key="7">
    <source>
        <dbReference type="SAM" id="Phobius"/>
    </source>
</evidence>
<dbReference type="Proteomes" id="UP000176864">
    <property type="component" value="Unassembled WGS sequence"/>
</dbReference>
<evidence type="ECO:0000256" key="2">
    <source>
        <dbReference type="ARBA" id="ARBA00006464"/>
    </source>
</evidence>
<evidence type="ECO:0000256" key="3">
    <source>
        <dbReference type="ARBA" id="ARBA00022679"/>
    </source>
</evidence>
<keyword evidence="6 7" id="KW-0472">Membrane</keyword>
<dbReference type="GO" id="GO:0016780">
    <property type="term" value="F:phosphotransferase activity, for other substituted phosphate groups"/>
    <property type="evidence" value="ECO:0007669"/>
    <property type="project" value="TreeGrafter"/>
</dbReference>
<accession>A0A1F5NKT9</accession>
<evidence type="ECO:0000313" key="9">
    <source>
        <dbReference type="EMBL" id="OGE78163.1"/>
    </source>
</evidence>
<evidence type="ECO:0000256" key="4">
    <source>
        <dbReference type="ARBA" id="ARBA00022692"/>
    </source>
</evidence>
<evidence type="ECO:0000313" key="10">
    <source>
        <dbReference type="Proteomes" id="UP000176864"/>
    </source>
</evidence>
<sequence length="458" mass="53031">MTSNLKKILLILGDVAVLYASLFLTLMIRYQSGLSEKIWDQHFWPFTVLFAVWLAIFYINGLYDLAASKNDVEFYNRIFRNLLINYAAAAAYFYLLTNRIFDIKPQVVFFIMIGVNSVLFAAWRYWYNGLVQRPDYLKKILVVGMTDEARELVEEIMHKPQLGYRIAAIIHDGYRINAEFPGVKLYDSSVDLKQLLRDQQITTVVTALDPHSNPELVQHLFESLALKIQFYDLARFYEKLTGKIPVTHIGHIWFVENLAESEKGVYEFFKRLFDIGFAVVFLTITLPFVPLIAIAIKLTSSGPLFFRQVRMGMLGRQFNAIKFRSMRVGAEEEGEPQWAKHNDPRATRFGRFLRKSRIDEIPQLINVLRGEMSIIGPRPERPEFVFELQRDIPFYNERHLIKPGLTGWAQINFQYGASVADAFKKLQYDLFYVKNRSVPLDLGIALRTINIILGGKGR</sequence>
<dbReference type="EMBL" id="MFEK01000014">
    <property type="protein sequence ID" value="OGE78163.1"/>
    <property type="molecule type" value="Genomic_DNA"/>
</dbReference>
<protein>
    <recommendedName>
        <fullName evidence="8">Bacterial sugar transferase domain-containing protein</fullName>
    </recommendedName>
</protein>
<comment type="similarity">
    <text evidence="2">Belongs to the bacterial sugar transferase family.</text>
</comment>